<keyword evidence="8 9" id="KW-0051">Antiviral defense</keyword>
<dbReference type="SUPFAM" id="SSF143430">
    <property type="entry name" value="TTP0101/SSO1404-like"/>
    <property type="match status" value="1"/>
</dbReference>
<dbReference type="GO" id="GO:0051607">
    <property type="term" value="P:defense response to virus"/>
    <property type="evidence" value="ECO:0007669"/>
    <property type="project" value="UniProtKB-UniRule"/>
</dbReference>
<dbReference type="GO" id="GO:0016787">
    <property type="term" value="F:hydrolase activity"/>
    <property type="evidence" value="ECO:0007669"/>
    <property type="project" value="UniProtKB-KW"/>
</dbReference>
<evidence type="ECO:0000256" key="2">
    <source>
        <dbReference type="ARBA" id="ARBA00009959"/>
    </source>
</evidence>
<dbReference type="CDD" id="cd09638">
    <property type="entry name" value="Cas2_I_II_III"/>
    <property type="match status" value="1"/>
</dbReference>
<keyword evidence="6 9" id="KW-0378">Hydrolase</keyword>
<evidence type="ECO:0000256" key="8">
    <source>
        <dbReference type="ARBA" id="ARBA00023118"/>
    </source>
</evidence>
<evidence type="ECO:0000313" key="10">
    <source>
        <dbReference type="EMBL" id="NYT28714.1"/>
    </source>
</evidence>
<dbReference type="EMBL" id="JACCHT010000019">
    <property type="protein sequence ID" value="NYT28714.1"/>
    <property type="molecule type" value="Genomic_DNA"/>
</dbReference>
<evidence type="ECO:0000256" key="1">
    <source>
        <dbReference type="ARBA" id="ARBA00001946"/>
    </source>
</evidence>
<evidence type="ECO:0000313" key="11">
    <source>
        <dbReference type="Proteomes" id="UP000568751"/>
    </source>
</evidence>
<dbReference type="HAMAP" id="MF_01471">
    <property type="entry name" value="Cas2"/>
    <property type="match status" value="1"/>
</dbReference>
<evidence type="ECO:0000256" key="5">
    <source>
        <dbReference type="ARBA" id="ARBA00022759"/>
    </source>
</evidence>
<dbReference type="GO" id="GO:0043571">
    <property type="term" value="P:maintenance of CRISPR repeat elements"/>
    <property type="evidence" value="ECO:0007669"/>
    <property type="project" value="UniProtKB-UniRule"/>
</dbReference>
<proteinExistence type="inferred from homology"/>
<comment type="subunit">
    <text evidence="9">Homodimer, forms a heterotetramer with a Cas1 homodimer.</text>
</comment>
<feature type="binding site" evidence="9">
    <location>
        <position position="16"/>
    </location>
    <ligand>
        <name>Mg(2+)</name>
        <dbReference type="ChEBI" id="CHEBI:18420"/>
        <note>catalytic</note>
    </ligand>
</feature>
<keyword evidence="5 9" id="KW-0255">Endonuclease</keyword>
<comment type="similarity">
    <text evidence="2 9">Belongs to the CRISPR-associated endoribonuclease Cas2 protein family.</text>
</comment>
<dbReference type="EC" id="3.1.-.-" evidence="9"/>
<reference evidence="10 11" key="1">
    <citation type="submission" date="2020-05" db="EMBL/GenBank/DDBJ databases">
        <title>Horizontal transmission and recombination maintain forever young bacterial symbiont genomes.</title>
        <authorList>
            <person name="Russell S.L."/>
            <person name="Pepper-Tunick E."/>
            <person name="Svedberg J."/>
            <person name="Byrne A."/>
            <person name="Ruelas Castillo J."/>
            <person name="Vollmers C."/>
            <person name="Beinart R.A."/>
            <person name="Corbett-Detig R."/>
        </authorList>
    </citation>
    <scope>NUCLEOTIDE SEQUENCE [LARGE SCALE GENOMIC DNA]</scope>
    <source>
        <strain evidence="10">455</strain>
    </source>
</reference>
<dbReference type="GO" id="GO:0046872">
    <property type="term" value="F:metal ion binding"/>
    <property type="evidence" value="ECO:0007669"/>
    <property type="project" value="UniProtKB-UniRule"/>
</dbReference>
<name>A0A853F3Y8_9GAMM</name>
<accession>A0A853F3Y8</accession>
<comment type="caution">
    <text evidence="10">The sequence shown here is derived from an EMBL/GenBank/DDBJ whole genome shotgun (WGS) entry which is preliminary data.</text>
</comment>
<comment type="cofactor">
    <cofactor evidence="1 9">
        <name>Mg(2+)</name>
        <dbReference type="ChEBI" id="CHEBI:18420"/>
    </cofactor>
</comment>
<dbReference type="NCBIfam" id="TIGR01573">
    <property type="entry name" value="cas2"/>
    <property type="match status" value="1"/>
</dbReference>
<protein>
    <recommendedName>
        <fullName evidence="9">CRISPR-associated endoribonuclease Cas2</fullName>
        <ecNumber evidence="9">3.1.-.-</ecNumber>
    </recommendedName>
</protein>
<evidence type="ECO:0000256" key="9">
    <source>
        <dbReference type="HAMAP-Rule" id="MF_01471"/>
    </source>
</evidence>
<evidence type="ECO:0000256" key="3">
    <source>
        <dbReference type="ARBA" id="ARBA00022722"/>
    </source>
</evidence>
<comment type="function">
    <text evidence="9">CRISPR (clustered regularly interspaced short palindromic repeat), is an adaptive immune system that provides protection against mobile genetic elements (viruses, transposable elements and conjugative plasmids). CRISPR clusters contain sequences complementary to antecedent mobile elements and target invading nucleic acids. CRISPR clusters are transcribed and processed into CRISPR RNA (crRNA). Functions as a ssRNA-specific endoribonuclease. Involved in the integration of spacer DNA into the CRISPR cassette.</text>
</comment>
<evidence type="ECO:0000256" key="6">
    <source>
        <dbReference type="ARBA" id="ARBA00022801"/>
    </source>
</evidence>
<dbReference type="InterPro" id="IPR021127">
    <property type="entry name" value="CRISPR_associated_Cas2"/>
</dbReference>
<organism evidence="10 11">
    <name type="scientific">Candidatus Thiodubiliella endoseptemdiera</name>
    <dbReference type="NCBI Taxonomy" id="2738886"/>
    <lineage>
        <taxon>Bacteria</taxon>
        <taxon>Pseudomonadati</taxon>
        <taxon>Pseudomonadota</taxon>
        <taxon>Gammaproteobacteria</taxon>
        <taxon>Candidatus Pseudothioglobaceae</taxon>
        <taxon>Candidatus Thiodubiliella</taxon>
    </lineage>
</organism>
<dbReference type="InterPro" id="IPR019199">
    <property type="entry name" value="Virulence_VapD/CRISPR_Cas2"/>
</dbReference>
<dbReference type="GO" id="GO:0004521">
    <property type="term" value="F:RNA endonuclease activity"/>
    <property type="evidence" value="ECO:0007669"/>
    <property type="project" value="InterPro"/>
</dbReference>
<keyword evidence="3 9" id="KW-0540">Nuclease</keyword>
<dbReference type="Gene3D" id="3.30.70.240">
    <property type="match status" value="1"/>
</dbReference>
<evidence type="ECO:0000256" key="7">
    <source>
        <dbReference type="ARBA" id="ARBA00022842"/>
    </source>
</evidence>
<dbReference type="AlphaFoldDB" id="A0A853F3Y8"/>
<evidence type="ECO:0000256" key="4">
    <source>
        <dbReference type="ARBA" id="ARBA00022723"/>
    </source>
</evidence>
<keyword evidence="7 9" id="KW-0460">Magnesium</keyword>
<dbReference type="Proteomes" id="UP000568751">
    <property type="component" value="Unassembled WGS sequence"/>
</dbReference>
<dbReference type="Pfam" id="PF09827">
    <property type="entry name" value="CRISPR_Cas2"/>
    <property type="match status" value="1"/>
</dbReference>
<gene>
    <name evidence="9 10" type="primary">cas2</name>
    <name evidence="10" type="ORF">H0A76_13210</name>
</gene>
<keyword evidence="4 9" id="KW-0479">Metal-binding</keyword>
<sequence>MSNKNDRFMRLIVFFDLPTKTKQDKKVYTVFRRYLLKDGFIMLQFSVYSRVCKGLDSVESHLKYLKSILPPKGNIRMLQVTEKQYARMEILLGAVKKIEKNAGKQLLLF</sequence>